<feature type="compositionally biased region" description="Basic and acidic residues" evidence="1">
    <location>
        <begin position="65"/>
        <end position="78"/>
    </location>
</feature>
<evidence type="ECO:0000313" key="2">
    <source>
        <dbReference type="EMBL" id="KAK6632260.1"/>
    </source>
</evidence>
<gene>
    <name evidence="2" type="ORF">RUM44_007301</name>
</gene>
<protein>
    <submittedName>
        <fullName evidence="2">Uncharacterized protein</fullName>
    </submittedName>
</protein>
<dbReference type="EMBL" id="JAWJWF010000005">
    <property type="protein sequence ID" value="KAK6632260.1"/>
    <property type="molecule type" value="Genomic_DNA"/>
</dbReference>
<feature type="compositionally biased region" description="Polar residues" evidence="1">
    <location>
        <begin position="49"/>
        <end position="63"/>
    </location>
</feature>
<dbReference type="Proteomes" id="UP001359485">
    <property type="component" value="Unassembled WGS sequence"/>
</dbReference>
<sequence>MNPGEWEDEWMDGWMDGWKDGCVEWKKMSGVESQQLCAQRIPRGKSPSLDISPTSNLTNSQVHKNPRDQETPEAKANDRGMGPLPTEQNAEPRTRTLKRVQLDPDQSFSKRKAKIFGNCLIMGNFFLSHYAKDVSVLFCLVRLGETKTYAAEALVRRVPSGKTS</sequence>
<comment type="caution">
    <text evidence="2">The sequence shown here is derived from an EMBL/GenBank/DDBJ whole genome shotgun (WGS) entry which is preliminary data.</text>
</comment>
<proteinExistence type="predicted"/>
<name>A0ABR1B098_POLSC</name>
<evidence type="ECO:0000313" key="3">
    <source>
        <dbReference type="Proteomes" id="UP001359485"/>
    </source>
</evidence>
<evidence type="ECO:0000256" key="1">
    <source>
        <dbReference type="SAM" id="MobiDB-lite"/>
    </source>
</evidence>
<feature type="region of interest" description="Disordered" evidence="1">
    <location>
        <begin position="34"/>
        <end position="104"/>
    </location>
</feature>
<keyword evidence="3" id="KW-1185">Reference proteome</keyword>
<reference evidence="2 3" key="1">
    <citation type="submission" date="2023-09" db="EMBL/GenBank/DDBJ databases">
        <title>Genomes of two closely related lineages of the louse Polyplax serrata with different host specificities.</title>
        <authorList>
            <person name="Martinu J."/>
            <person name="Tarabai H."/>
            <person name="Stefka J."/>
            <person name="Hypsa V."/>
        </authorList>
    </citation>
    <scope>NUCLEOTIDE SEQUENCE [LARGE SCALE GENOMIC DNA]</scope>
    <source>
        <strain evidence="2">98ZLc_SE</strain>
    </source>
</reference>
<accession>A0ABR1B098</accession>
<organism evidence="2 3">
    <name type="scientific">Polyplax serrata</name>
    <name type="common">Common mouse louse</name>
    <dbReference type="NCBI Taxonomy" id="468196"/>
    <lineage>
        <taxon>Eukaryota</taxon>
        <taxon>Metazoa</taxon>
        <taxon>Ecdysozoa</taxon>
        <taxon>Arthropoda</taxon>
        <taxon>Hexapoda</taxon>
        <taxon>Insecta</taxon>
        <taxon>Pterygota</taxon>
        <taxon>Neoptera</taxon>
        <taxon>Paraneoptera</taxon>
        <taxon>Psocodea</taxon>
        <taxon>Troctomorpha</taxon>
        <taxon>Phthiraptera</taxon>
        <taxon>Anoplura</taxon>
        <taxon>Polyplacidae</taxon>
        <taxon>Polyplax</taxon>
    </lineage>
</organism>